<dbReference type="InterPro" id="IPR036291">
    <property type="entry name" value="NAD(P)-bd_dom_sf"/>
</dbReference>
<dbReference type="InterPro" id="IPR014182">
    <property type="entry name" value="ADH_Zn_typ-1"/>
</dbReference>
<dbReference type="InterPro" id="IPR051603">
    <property type="entry name" value="Zinc-ADH_QOR/CCCR"/>
</dbReference>
<organism evidence="4 5">
    <name type="scientific">Polyangium sorediatum</name>
    <dbReference type="NCBI Taxonomy" id="889274"/>
    <lineage>
        <taxon>Bacteria</taxon>
        <taxon>Pseudomonadati</taxon>
        <taxon>Myxococcota</taxon>
        <taxon>Polyangia</taxon>
        <taxon>Polyangiales</taxon>
        <taxon>Polyangiaceae</taxon>
        <taxon>Polyangium</taxon>
    </lineage>
</organism>
<gene>
    <name evidence="4" type="ORF">QHF89_17785</name>
</gene>
<dbReference type="Gene3D" id="3.40.50.720">
    <property type="entry name" value="NAD(P)-binding Rossmann-like Domain"/>
    <property type="match status" value="1"/>
</dbReference>
<name>A0ABT6NSP8_9BACT</name>
<evidence type="ECO:0000313" key="5">
    <source>
        <dbReference type="Proteomes" id="UP001160301"/>
    </source>
</evidence>
<dbReference type="SUPFAM" id="SSF50129">
    <property type="entry name" value="GroES-like"/>
    <property type="match status" value="1"/>
</dbReference>
<feature type="domain" description="Enoyl reductase (ER)" evidence="3">
    <location>
        <begin position="13"/>
        <end position="334"/>
    </location>
</feature>
<evidence type="ECO:0000259" key="3">
    <source>
        <dbReference type="SMART" id="SM00829"/>
    </source>
</evidence>
<dbReference type="Gene3D" id="3.90.180.10">
    <property type="entry name" value="Medium-chain alcohol dehydrogenases, catalytic domain"/>
    <property type="match status" value="1"/>
</dbReference>
<dbReference type="CDD" id="cd08252">
    <property type="entry name" value="AL_MDR"/>
    <property type="match status" value="1"/>
</dbReference>
<dbReference type="Pfam" id="PF13602">
    <property type="entry name" value="ADH_zinc_N_2"/>
    <property type="match status" value="1"/>
</dbReference>
<dbReference type="PANTHER" id="PTHR44154:SF1">
    <property type="entry name" value="QUINONE OXIDOREDUCTASE"/>
    <property type="match status" value="1"/>
</dbReference>
<reference evidence="4 5" key="1">
    <citation type="submission" date="2023-04" db="EMBL/GenBank/DDBJ databases">
        <title>The genome sequence of Polyangium sorediatum DSM14670.</title>
        <authorList>
            <person name="Zhang X."/>
        </authorList>
    </citation>
    <scope>NUCLEOTIDE SEQUENCE [LARGE SCALE GENOMIC DNA]</scope>
    <source>
        <strain evidence="4 5">DSM 14670</strain>
    </source>
</reference>
<dbReference type="SMART" id="SM00829">
    <property type="entry name" value="PKS_ER"/>
    <property type="match status" value="1"/>
</dbReference>
<dbReference type="Proteomes" id="UP001160301">
    <property type="component" value="Unassembled WGS sequence"/>
</dbReference>
<keyword evidence="2" id="KW-0560">Oxidoreductase</keyword>
<dbReference type="InterPro" id="IPR020843">
    <property type="entry name" value="ER"/>
</dbReference>
<keyword evidence="1" id="KW-0521">NADP</keyword>
<dbReference type="InterPro" id="IPR011032">
    <property type="entry name" value="GroES-like_sf"/>
</dbReference>
<dbReference type="PANTHER" id="PTHR44154">
    <property type="entry name" value="QUINONE OXIDOREDUCTASE"/>
    <property type="match status" value="1"/>
</dbReference>
<evidence type="ECO:0000256" key="1">
    <source>
        <dbReference type="ARBA" id="ARBA00022857"/>
    </source>
</evidence>
<dbReference type="InterPro" id="IPR013154">
    <property type="entry name" value="ADH-like_N"/>
</dbReference>
<keyword evidence="2" id="KW-0479">Metal-binding</keyword>
<keyword evidence="2" id="KW-0862">Zinc</keyword>
<comment type="caution">
    <text evidence="4">The sequence shown here is derived from an EMBL/GenBank/DDBJ whole genome shotgun (WGS) entry which is preliminary data.</text>
</comment>
<dbReference type="Pfam" id="PF08240">
    <property type="entry name" value="ADH_N"/>
    <property type="match status" value="1"/>
</dbReference>
<evidence type="ECO:0000313" key="4">
    <source>
        <dbReference type="EMBL" id="MDI1431351.1"/>
    </source>
</evidence>
<protein>
    <recommendedName>
        <fullName evidence="2">Zinc-type alcohol dehydrogenase-like protein</fullName>
    </recommendedName>
</protein>
<evidence type="ECO:0000256" key="2">
    <source>
        <dbReference type="RuleBase" id="RU364000"/>
    </source>
</evidence>
<dbReference type="SUPFAM" id="SSF51735">
    <property type="entry name" value="NAD(P)-binding Rossmann-fold domains"/>
    <property type="match status" value="1"/>
</dbReference>
<sequence length="337" mass="36110">MKAVGTHQPLPITADHSLVDVELPEPKATGRDLLVRVHAVSVNPVDVKIRASFKSEDGSPRVLGWDASGVVEAVGPDVTLFRPGDEVFYAGAIGRPGTNAEKHLVDERLVGRKPKSLDFAEAAALPLTAITAWELLFDRLGVPYGRKAQAGSLLVINGAGGVGSILIQIARRLTGLTVIATASRPETKQWVLDMGAHHVIDHTQPLDAGLAELGIPHVPYVAGLTASDRHQDAIAKAVAPQGRVVLIDDPKSFDIVPFKRKSVMVGWELMFTRSIFQTNDMIEQHRLLEEVSALVDAGVLRTTLTERAGRIDAATLKKVHATIESGKAIGKSVLVGF</sequence>
<dbReference type="NCBIfam" id="TIGR02817">
    <property type="entry name" value="adh_fam_1"/>
    <property type="match status" value="1"/>
</dbReference>
<accession>A0ABT6NSP8</accession>
<proteinExistence type="inferred from homology"/>
<comment type="similarity">
    <text evidence="2">Belongs to the zinc-containing alcohol dehydrogenase family. Quinone oxidoreductase subfamily.</text>
</comment>
<dbReference type="EMBL" id="JARZHI010000014">
    <property type="protein sequence ID" value="MDI1431351.1"/>
    <property type="molecule type" value="Genomic_DNA"/>
</dbReference>
<keyword evidence="5" id="KW-1185">Reference proteome</keyword>
<dbReference type="RefSeq" id="WP_136970762.1">
    <property type="nucleotide sequence ID" value="NZ_JARZHI010000014.1"/>
</dbReference>